<dbReference type="PANTHER" id="PTHR30600:SF10">
    <property type="entry name" value="BLL6722 PROTEIN"/>
    <property type="match status" value="1"/>
</dbReference>
<dbReference type="InterPro" id="IPR036909">
    <property type="entry name" value="Cyt_c-like_dom_sf"/>
</dbReference>
<comment type="subcellular location">
    <subcellularLocation>
        <location evidence="1">Periplasm</location>
    </subcellularLocation>
</comment>
<name>A0A0E3PE63_9EURY</name>
<gene>
    <name evidence="10" type="ORF">MSSIH_1394</name>
</gene>
<evidence type="ECO:0000256" key="5">
    <source>
        <dbReference type="ARBA" id="ARBA00022764"/>
    </source>
</evidence>
<dbReference type="GO" id="GO:0009055">
    <property type="term" value="F:electron transfer activity"/>
    <property type="evidence" value="ECO:0007669"/>
    <property type="project" value="InterPro"/>
</dbReference>
<dbReference type="InterPro" id="IPR004852">
    <property type="entry name" value="Di-haem_cyt_c_peroxidsae"/>
</dbReference>
<dbReference type="RefSeq" id="WP_052727321.1">
    <property type="nucleotide sequence ID" value="NZ_CP009507.1"/>
</dbReference>
<dbReference type="InterPro" id="IPR009056">
    <property type="entry name" value="Cyt_c-like_dom"/>
</dbReference>
<dbReference type="PIRSF" id="PIRSF000294">
    <property type="entry name" value="Cytochrome-c_peroxidase"/>
    <property type="match status" value="1"/>
</dbReference>
<keyword evidence="2 8" id="KW-0349">Heme</keyword>
<evidence type="ECO:0000313" key="10">
    <source>
        <dbReference type="EMBL" id="AKB32084.1"/>
    </source>
</evidence>
<protein>
    <submittedName>
        <fullName evidence="10">Cytochrome c551 peroxidase</fullName>
        <ecNumber evidence="10">1.11.1.5</ecNumber>
    </submittedName>
</protein>
<evidence type="ECO:0000256" key="4">
    <source>
        <dbReference type="ARBA" id="ARBA00022729"/>
    </source>
</evidence>
<evidence type="ECO:0000256" key="2">
    <source>
        <dbReference type="ARBA" id="ARBA00022617"/>
    </source>
</evidence>
<reference evidence="10 11" key="1">
    <citation type="submission" date="2014-07" db="EMBL/GenBank/DDBJ databases">
        <title>Methanogenic archaea and the global carbon cycle.</title>
        <authorList>
            <person name="Henriksen J.R."/>
            <person name="Luke J."/>
            <person name="Reinhart S."/>
            <person name="Benedict M.N."/>
            <person name="Youngblut N.D."/>
            <person name="Metcalf M.E."/>
            <person name="Whitaker R.J."/>
            <person name="Metcalf W.W."/>
        </authorList>
    </citation>
    <scope>NUCLEOTIDE SEQUENCE [LARGE SCALE GENOMIC DNA]</scope>
    <source>
        <strain evidence="10 11">HI350</strain>
    </source>
</reference>
<dbReference type="EMBL" id="CP009507">
    <property type="protein sequence ID" value="AKB32084.1"/>
    <property type="molecule type" value="Genomic_DNA"/>
</dbReference>
<proteinExistence type="predicted"/>
<keyword evidence="5" id="KW-0574">Periplasm</keyword>
<evidence type="ECO:0000259" key="9">
    <source>
        <dbReference type="PROSITE" id="PS51007"/>
    </source>
</evidence>
<dbReference type="InterPro" id="IPR051395">
    <property type="entry name" value="Cytochrome_c_Peroxidase/MauG"/>
</dbReference>
<dbReference type="Proteomes" id="UP000033092">
    <property type="component" value="Chromosome"/>
</dbReference>
<dbReference type="GO" id="GO:0020037">
    <property type="term" value="F:heme binding"/>
    <property type="evidence" value="ECO:0007669"/>
    <property type="project" value="InterPro"/>
</dbReference>
<dbReference type="Gene3D" id="1.10.760.10">
    <property type="entry name" value="Cytochrome c-like domain"/>
    <property type="match status" value="2"/>
</dbReference>
<dbReference type="PANTHER" id="PTHR30600">
    <property type="entry name" value="CYTOCHROME C PEROXIDASE-RELATED"/>
    <property type="match status" value="1"/>
</dbReference>
<dbReference type="GO" id="GO:0046872">
    <property type="term" value="F:metal ion binding"/>
    <property type="evidence" value="ECO:0007669"/>
    <property type="project" value="UniProtKB-KW"/>
</dbReference>
<dbReference type="AlphaFoldDB" id="A0A0E3PE63"/>
<dbReference type="GO" id="GO:0042597">
    <property type="term" value="C:periplasmic space"/>
    <property type="evidence" value="ECO:0007669"/>
    <property type="project" value="UniProtKB-SubCell"/>
</dbReference>
<feature type="domain" description="Cytochrome c" evidence="9">
    <location>
        <begin position="208"/>
        <end position="366"/>
    </location>
</feature>
<sequence>MRIGTTTLILLFFFAALAATASAEEVQLSQKEELGKLLFFDESLSTPRGQSCASCHDPDFGFTDPDQDIPVSQGVIPILFGNRNAPSAAYATYSPNFSYTYDDSGQIIYYGGQFWDGRADNLTEQAKGPLLNPLEMHNPNKRTVVMSIRRSDYADLFEEVYGSCSLNNIDAAFDYAADAIAVYESSAEVNKFSSTYDEYLAGEYTLSDEEKLGLELFNGKALCSGCHISSGSEPIFTDFTYDNLGVPKNLDNPFYSIPRVYNPLRSAYVDLGLGGSSRTEITDPEGEEGKMKVPTLRNIGKTAPYTHNGYFTNLEDLVHFYNTRDVASEGWPAPEVAANVNTEEMGDLDLNDSEEKAIVAFLLTLDDE</sequence>
<accession>A0A0E3PE63</accession>
<keyword evidence="7 8" id="KW-0408">Iron</keyword>
<evidence type="ECO:0000256" key="6">
    <source>
        <dbReference type="ARBA" id="ARBA00023002"/>
    </source>
</evidence>
<evidence type="ECO:0000256" key="8">
    <source>
        <dbReference type="PROSITE-ProRule" id="PRU00433"/>
    </source>
</evidence>
<dbReference type="PATRIC" id="fig|1434119.4.peg.1767"/>
<keyword evidence="10" id="KW-0575">Peroxidase</keyword>
<dbReference type="GO" id="GO:0004130">
    <property type="term" value="F:cytochrome-c peroxidase activity"/>
    <property type="evidence" value="ECO:0007669"/>
    <property type="project" value="UniProtKB-EC"/>
</dbReference>
<dbReference type="InterPro" id="IPR026259">
    <property type="entry name" value="MauG/Cytc_peroxidase"/>
</dbReference>
<organism evidence="10 11">
    <name type="scientific">Methanosarcina siciliae HI350</name>
    <dbReference type="NCBI Taxonomy" id="1434119"/>
    <lineage>
        <taxon>Archaea</taxon>
        <taxon>Methanobacteriati</taxon>
        <taxon>Methanobacteriota</taxon>
        <taxon>Stenosarchaea group</taxon>
        <taxon>Methanomicrobia</taxon>
        <taxon>Methanosarcinales</taxon>
        <taxon>Methanosarcinaceae</taxon>
        <taxon>Methanosarcina</taxon>
    </lineage>
</organism>
<dbReference type="EC" id="1.11.1.5" evidence="10"/>
<keyword evidence="3 8" id="KW-0479">Metal-binding</keyword>
<keyword evidence="4" id="KW-0732">Signal</keyword>
<evidence type="ECO:0000256" key="7">
    <source>
        <dbReference type="ARBA" id="ARBA00023004"/>
    </source>
</evidence>
<keyword evidence="6 10" id="KW-0560">Oxidoreductase</keyword>
<dbReference type="Pfam" id="PF03150">
    <property type="entry name" value="CCP_MauG"/>
    <property type="match status" value="1"/>
</dbReference>
<evidence type="ECO:0000256" key="3">
    <source>
        <dbReference type="ARBA" id="ARBA00022723"/>
    </source>
</evidence>
<evidence type="ECO:0000313" key="11">
    <source>
        <dbReference type="Proteomes" id="UP000033092"/>
    </source>
</evidence>
<dbReference type="FunFam" id="1.10.760.10:FF:000041">
    <property type="entry name" value="Cytochrome c peroxidase"/>
    <property type="match status" value="1"/>
</dbReference>
<evidence type="ECO:0000256" key="1">
    <source>
        <dbReference type="ARBA" id="ARBA00004418"/>
    </source>
</evidence>
<dbReference type="KEGG" id="msz:MSSIH_1394"/>
<dbReference type="PROSITE" id="PS51007">
    <property type="entry name" value="CYTC"/>
    <property type="match status" value="2"/>
</dbReference>
<feature type="domain" description="Cytochrome c" evidence="9">
    <location>
        <begin position="30"/>
        <end position="180"/>
    </location>
</feature>
<dbReference type="SUPFAM" id="SSF46626">
    <property type="entry name" value="Cytochrome c"/>
    <property type="match status" value="2"/>
</dbReference>
<dbReference type="HOGENOM" id="CLU_034652_0_1_2"/>
<dbReference type="GeneID" id="41605410"/>